<keyword evidence="1" id="KW-0808">Transferase</keyword>
<accession>A0A5M3VSR9</accession>
<dbReference type="AlphaFoldDB" id="A0A5M3VSR9"/>
<evidence type="ECO:0000313" key="4">
    <source>
        <dbReference type="EMBL" id="GER98681.1"/>
    </source>
</evidence>
<evidence type="ECO:0000256" key="2">
    <source>
        <dbReference type="ARBA" id="ARBA00023315"/>
    </source>
</evidence>
<evidence type="ECO:0000313" key="5">
    <source>
        <dbReference type="Proteomes" id="UP000334990"/>
    </source>
</evidence>
<dbReference type="Gene3D" id="3.40.630.30">
    <property type="match status" value="1"/>
</dbReference>
<comment type="caution">
    <text evidence="4">The sequence shown here is derived from an EMBL/GenBank/DDBJ whole genome shotgun (WGS) entry which is preliminary data.</text>
</comment>
<dbReference type="GO" id="GO:0016747">
    <property type="term" value="F:acyltransferase activity, transferring groups other than amino-acyl groups"/>
    <property type="evidence" value="ECO:0007669"/>
    <property type="project" value="InterPro"/>
</dbReference>
<dbReference type="CDD" id="cd04301">
    <property type="entry name" value="NAT_SF"/>
    <property type="match status" value="1"/>
</dbReference>
<dbReference type="EMBL" id="BLAD01000037">
    <property type="protein sequence ID" value="GER98681.1"/>
    <property type="molecule type" value="Genomic_DNA"/>
</dbReference>
<keyword evidence="5" id="KW-1185">Reference proteome</keyword>
<dbReference type="SUPFAM" id="SSF55729">
    <property type="entry name" value="Acyl-CoA N-acyltransferases (Nat)"/>
    <property type="match status" value="2"/>
</dbReference>
<keyword evidence="2" id="KW-0012">Acyltransferase</keyword>
<dbReference type="InterPro" id="IPR050680">
    <property type="entry name" value="YpeA/RimI_acetyltransf"/>
</dbReference>
<sequence>MEIRHPKPADADAIYELVAEHDTRVLGRPDLTPADVRDQLAEPDFDPAADGWLAYDGDRLVGWASARRRGGSDRVDLDVRTRTAEAGTALWELALARFTGVTADIGVYAGDTAQREAVRSRGFEPATSFHRMRIDHEGVASDAFLPGVTVETGSGDDEELLRAAHAVKEEGFAAHFGNVPQTFEEWADARESSSAHDWGQVLVAKVHGVPAAVLVGTNQFVPDENCGYVLTLAVRPAFRGRGLGKLLLRRAFAADRRRGRTGTILQVDSNNTTPALGLYLSAGMRRVLSIDIWQKQL</sequence>
<evidence type="ECO:0000256" key="1">
    <source>
        <dbReference type="ARBA" id="ARBA00022679"/>
    </source>
</evidence>
<dbReference type="PANTHER" id="PTHR43420">
    <property type="entry name" value="ACETYLTRANSFERASE"/>
    <property type="match status" value="1"/>
</dbReference>
<organism evidence="4 5">
    <name type="scientific">Acrocarpospora corrugata</name>
    <dbReference type="NCBI Taxonomy" id="35763"/>
    <lineage>
        <taxon>Bacteria</taxon>
        <taxon>Bacillati</taxon>
        <taxon>Actinomycetota</taxon>
        <taxon>Actinomycetes</taxon>
        <taxon>Streptosporangiales</taxon>
        <taxon>Streptosporangiaceae</taxon>
        <taxon>Acrocarpospora</taxon>
    </lineage>
</organism>
<reference evidence="4 5" key="1">
    <citation type="submission" date="2019-10" db="EMBL/GenBank/DDBJ databases">
        <title>Whole genome shotgun sequence of Acrocarpospora corrugata NBRC 13972.</title>
        <authorList>
            <person name="Ichikawa N."/>
            <person name="Kimura A."/>
            <person name="Kitahashi Y."/>
            <person name="Komaki H."/>
            <person name="Oguchi A."/>
        </authorList>
    </citation>
    <scope>NUCLEOTIDE SEQUENCE [LARGE SCALE GENOMIC DNA]</scope>
    <source>
        <strain evidence="4 5">NBRC 13972</strain>
    </source>
</reference>
<name>A0A5M3VSR9_9ACTN</name>
<dbReference type="PANTHER" id="PTHR43420:SF47">
    <property type="entry name" value="N-ACETYLTRANSFERASE DOMAIN-CONTAINING PROTEIN"/>
    <property type="match status" value="1"/>
</dbReference>
<dbReference type="RefSeq" id="WP_155335113.1">
    <property type="nucleotide sequence ID" value="NZ_BAAABN010000078.1"/>
</dbReference>
<dbReference type="Proteomes" id="UP000334990">
    <property type="component" value="Unassembled WGS sequence"/>
</dbReference>
<protein>
    <recommendedName>
        <fullName evidence="3">N-acetyltransferase domain-containing protein</fullName>
    </recommendedName>
</protein>
<gene>
    <name evidence="4" type="ORF">Acor_07430</name>
</gene>
<feature type="domain" description="N-acetyltransferase" evidence="3">
    <location>
        <begin position="162"/>
        <end position="297"/>
    </location>
</feature>
<proteinExistence type="predicted"/>
<dbReference type="PROSITE" id="PS51186">
    <property type="entry name" value="GNAT"/>
    <property type="match status" value="2"/>
</dbReference>
<dbReference type="OrthoDB" id="9799092at2"/>
<feature type="domain" description="N-acetyltransferase" evidence="3">
    <location>
        <begin position="1"/>
        <end position="151"/>
    </location>
</feature>
<dbReference type="InterPro" id="IPR016181">
    <property type="entry name" value="Acyl_CoA_acyltransferase"/>
</dbReference>
<dbReference type="Pfam" id="PF00583">
    <property type="entry name" value="Acetyltransf_1"/>
    <property type="match status" value="1"/>
</dbReference>
<evidence type="ECO:0000259" key="3">
    <source>
        <dbReference type="PROSITE" id="PS51186"/>
    </source>
</evidence>
<dbReference type="InterPro" id="IPR000182">
    <property type="entry name" value="GNAT_dom"/>
</dbReference>